<gene>
    <name evidence="2" type="ORF">AMC81_PE00378</name>
</gene>
<proteinExistence type="predicted"/>
<accession>A0ABN4QYP5</accession>
<feature type="domain" description="EF-hand" evidence="1">
    <location>
        <begin position="27"/>
        <end position="62"/>
    </location>
</feature>
<dbReference type="InterPro" id="IPR011992">
    <property type="entry name" value="EF-hand-dom_pair"/>
</dbReference>
<dbReference type="InterPro" id="IPR002048">
    <property type="entry name" value="EF_hand_dom"/>
</dbReference>
<sequence>MDVSQLDTDGDGYVNKAEFAAARPSDVMEDQAGTLFDSFDSEGTGSLSLDALAEAMSARQSECADGPPPPPR</sequence>
<protein>
    <recommendedName>
        <fullName evidence="1">EF-hand domain-containing protein</fullName>
    </recommendedName>
</protein>
<evidence type="ECO:0000313" key="3">
    <source>
        <dbReference type="Proteomes" id="UP000078551"/>
    </source>
</evidence>
<evidence type="ECO:0000259" key="1">
    <source>
        <dbReference type="PROSITE" id="PS50222"/>
    </source>
</evidence>
<dbReference type="SUPFAM" id="SSF47473">
    <property type="entry name" value="EF-hand"/>
    <property type="match status" value="1"/>
</dbReference>
<dbReference type="Proteomes" id="UP000078551">
    <property type="component" value="Plasmid pRphaN771e"/>
</dbReference>
<dbReference type="RefSeq" id="WP_225880154.1">
    <property type="nucleotide sequence ID" value="NZ_CP013526.1"/>
</dbReference>
<reference evidence="2 3" key="1">
    <citation type="submission" date="2015-11" db="EMBL/GenBank/DDBJ databases">
        <title>The limits of bacterial species coexistence and the symbiotic plasmid transference in sympatric Rhizobium populations.</title>
        <authorList>
            <person name="Perez-Carrascal O.M."/>
            <person name="VanInsberghe D."/>
            <person name="Juarez S."/>
            <person name="Polz M.F."/>
            <person name="Vinuesa P."/>
            <person name="Gonzalez V."/>
        </authorList>
    </citation>
    <scope>NUCLEOTIDE SEQUENCE [LARGE SCALE GENOMIC DNA]</scope>
    <source>
        <strain evidence="2 3">N771</strain>
        <plasmid evidence="2 3">pRphaN771e</plasmid>
    </source>
</reference>
<geneLocation type="plasmid" evidence="2 3">
    <name>pRphaN771e</name>
</geneLocation>
<keyword evidence="2" id="KW-0614">Plasmid</keyword>
<dbReference type="PROSITE" id="PS50222">
    <property type="entry name" value="EF_HAND_2"/>
    <property type="match status" value="1"/>
</dbReference>
<keyword evidence="3" id="KW-1185">Reference proteome</keyword>
<name>A0ABN4QYP5_9HYPH</name>
<evidence type="ECO:0000313" key="2">
    <source>
        <dbReference type="EMBL" id="ANL88624.1"/>
    </source>
</evidence>
<dbReference type="EMBL" id="CP013573">
    <property type="protein sequence ID" value="ANL88624.1"/>
    <property type="molecule type" value="Genomic_DNA"/>
</dbReference>
<dbReference type="Gene3D" id="1.10.238.10">
    <property type="entry name" value="EF-hand"/>
    <property type="match status" value="1"/>
</dbReference>
<organism evidence="2 3">
    <name type="scientific">Rhizobium phaseoli</name>
    <dbReference type="NCBI Taxonomy" id="396"/>
    <lineage>
        <taxon>Bacteria</taxon>
        <taxon>Pseudomonadati</taxon>
        <taxon>Pseudomonadota</taxon>
        <taxon>Alphaproteobacteria</taxon>
        <taxon>Hyphomicrobiales</taxon>
        <taxon>Rhizobiaceae</taxon>
        <taxon>Rhizobium/Agrobacterium group</taxon>
        <taxon>Rhizobium</taxon>
    </lineage>
</organism>